<organism evidence="3 4">
    <name type="scientific">Kitasatospora atroaurantiaca</name>
    <dbReference type="NCBI Taxonomy" id="285545"/>
    <lineage>
        <taxon>Bacteria</taxon>
        <taxon>Bacillati</taxon>
        <taxon>Actinomycetota</taxon>
        <taxon>Actinomycetes</taxon>
        <taxon>Kitasatosporales</taxon>
        <taxon>Streptomycetaceae</taxon>
        <taxon>Kitasatospora</taxon>
    </lineage>
</organism>
<feature type="domain" description="DUF11" evidence="2">
    <location>
        <begin position="964"/>
        <end position="1070"/>
    </location>
</feature>
<evidence type="ECO:0000313" key="3">
    <source>
        <dbReference type="EMBL" id="TWE21097.1"/>
    </source>
</evidence>
<dbReference type="Pfam" id="PF01345">
    <property type="entry name" value="DUF11"/>
    <property type="match status" value="3"/>
</dbReference>
<dbReference type="PANTHER" id="PTHR36842:SF1">
    <property type="entry name" value="PROTEIN TOLB"/>
    <property type="match status" value="1"/>
</dbReference>
<dbReference type="GO" id="GO:0005975">
    <property type="term" value="P:carbohydrate metabolic process"/>
    <property type="evidence" value="ECO:0007669"/>
    <property type="project" value="UniProtKB-ARBA"/>
</dbReference>
<gene>
    <name evidence="3" type="ORF">FB465_6264</name>
</gene>
<dbReference type="AlphaFoldDB" id="A0A561EZQ9"/>
<dbReference type="OrthoDB" id="3872131at2"/>
<protein>
    <submittedName>
        <fullName evidence="3">Putative repeat protein (TIGR01451 family)</fullName>
    </submittedName>
</protein>
<evidence type="ECO:0000313" key="4">
    <source>
        <dbReference type="Proteomes" id="UP000318416"/>
    </source>
</evidence>
<dbReference type="InterPro" id="IPR013783">
    <property type="entry name" value="Ig-like_fold"/>
</dbReference>
<proteinExistence type="inferred from homology"/>
<evidence type="ECO:0000256" key="1">
    <source>
        <dbReference type="ARBA" id="ARBA00009820"/>
    </source>
</evidence>
<dbReference type="InterPro" id="IPR001434">
    <property type="entry name" value="OmcB-like_DUF11"/>
</dbReference>
<comment type="caution">
    <text evidence="3">The sequence shown here is derived from an EMBL/GenBank/DDBJ whole genome shotgun (WGS) entry which is preliminary data.</text>
</comment>
<dbReference type="EMBL" id="VIVR01000001">
    <property type="protein sequence ID" value="TWE21097.1"/>
    <property type="molecule type" value="Genomic_DNA"/>
</dbReference>
<name>A0A561EZQ9_9ACTN</name>
<dbReference type="InterPro" id="IPR011659">
    <property type="entry name" value="WD40"/>
</dbReference>
<feature type="domain" description="DUF11" evidence="2">
    <location>
        <begin position="844"/>
        <end position="950"/>
    </location>
</feature>
<dbReference type="PANTHER" id="PTHR36842">
    <property type="entry name" value="PROTEIN TOLB HOMOLOG"/>
    <property type="match status" value="1"/>
</dbReference>
<dbReference type="Pfam" id="PF07676">
    <property type="entry name" value="PD40"/>
    <property type="match status" value="5"/>
</dbReference>
<dbReference type="InterPro" id="IPR011042">
    <property type="entry name" value="6-blade_b-propeller_TolB-like"/>
</dbReference>
<comment type="similarity">
    <text evidence="1">Belongs to the TolB family.</text>
</comment>
<dbReference type="SUPFAM" id="SSF82171">
    <property type="entry name" value="DPP6 N-terminal domain-like"/>
    <property type="match status" value="1"/>
</dbReference>
<evidence type="ECO:0000259" key="2">
    <source>
        <dbReference type="Pfam" id="PF01345"/>
    </source>
</evidence>
<dbReference type="Gene3D" id="2.120.10.30">
    <property type="entry name" value="TolB, C-terminal domain"/>
    <property type="match status" value="3"/>
</dbReference>
<dbReference type="Proteomes" id="UP000318416">
    <property type="component" value="Unassembled WGS sequence"/>
</dbReference>
<keyword evidence="4" id="KW-1185">Reference proteome</keyword>
<dbReference type="SUPFAM" id="SSF63825">
    <property type="entry name" value="YWTD domain"/>
    <property type="match status" value="1"/>
</dbReference>
<dbReference type="RefSeq" id="WP_145795853.1">
    <property type="nucleotide sequence ID" value="NZ_BAAABR010000047.1"/>
</dbReference>
<sequence length="1178" mass="121287">MRRGVLTKGQSSRTRRALLVILSTVLVAAVLVAVSATVRPDRIGPSAPAAAQPAPGRIVYAGGYENSSLVLAPALGSLTPLLGAGEAGNDCQPATRGDTVVWVTDRSGTGESLMWRQGVGPARLLLDRPGWRLKHPALSPDGAWLAFTSWRDGSNGYGSEDWCRQDQRVDDYPPPGADPDATPSVWLVRTDGTGLRRLAAGAGWASWSPDGTEIAYEQGRRIHRIPVQPGGRAVQVDTGAGEARRPAWEPLGGPGHGRIAFITADGEGLETLKVVPAQGGAARQLAKGGGSFTVSDVAWAPDATSLLHLSGTSAYRVDPAKPCEGCPGDEVAFDYDGFESVGWYTPAGGAPTVLLTKVNSDYRHLESVLPQPPLDRLDLLSQDLTGSADYEDPAFSPDGLRVAFVRTKYVGEGVRQVDIMVGDPADLAHAVRLAGQGLDPGLDRSRPAWSPDGTKLAFTQQEPGCTVCLSGAQDSGEVSVADISVGADKAKLLLTVPQLTRAGQNCISEELDPTWSADGSRIAFSRASRCSDKPRLADVASRIRHIWSVDATTGKDQQDLTAVQCGDRDCPVADERPAYAPNGSELAFSRALLTVEQTGTPTGTPTGGGGGAPAQRIYHGVLTMGGDGHGCRIVVPWTGACPNILPAAGPPQNNSPFRQPQAPTWSPDGRQLAFDTQVPYGDGTSSRIGIADARTGEGRLLPARRGSDQMSATWQPTADLDVTLTAAQPQVPEGATTALTLTVTNLGPAAAEPTGTELALPPGLEAVGTPEPSQGSCTAAPFGCALGRLTAGTTATVHVTAKATALGAQTSTATARTRLVDPRPDNNRAETSVTVLAPKLPDPAVTARVTPASVPVGEEAAIEFTVRNQGVATAYGVTLTPTVPPGLRVVSSTPPCPATGCSLGTLTAGAEAKVTLAVTSETPLTATVLGTVTSEGQDADPSNNTATATLTVGRTQTRLRADPAVTVTLDPPTAYVGGTVDAHFTVRNLGHAPATGVTLVTALPPDTTVVTAPAGCTLPSCPIGTLAPGAETTVTLVLRPTASHTGTVTGTLTTTGDDELTANDTAQATLTVLQPAVVLSPPLGPPGIVTLAHGTRFPPGAEVLLRWSAGVTAAAAPVVVAADGTFTAPMLVMVQDTLGPRDLLVTPAAAGPPAFGEVKAGFRVVPGVLQPSQYQQRR</sequence>
<dbReference type="Gene3D" id="2.60.40.10">
    <property type="entry name" value="Immunoglobulins"/>
    <property type="match status" value="3"/>
</dbReference>
<accession>A0A561EZQ9</accession>
<feature type="domain" description="DUF11" evidence="2">
    <location>
        <begin position="719"/>
        <end position="833"/>
    </location>
</feature>
<reference evidence="3 4" key="1">
    <citation type="submission" date="2019-06" db="EMBL/GenBank/DDBJ databases">
        <title>Sequencing the genomes of 1000 actinobacteria strains.</title>
        <authorList>
            <person name="Klenk H.-P."/>
        </authorList>
    </citation>
    <scope>NUCLEOTIDE SEQUENCE [LARGE SCALE GENOMIC DNA]</scope>
    <source>
        <strain evidence="3 4">DSM 41649</strain>
    </source>
</reference>